<accession>A0A396JXF9</accession>
<reference evidence="3" key="1">
    <citation type="journal article" date="2018" name="Nat. Plants">
        <title>Whole-genome landscape of Medicago truncatula symbiotic genes.</title>
        <authorList>
            <person name="Pecrix Y."/>
            <person name="Staton S.E."/>
            <person name="Sallet E."/>
            <person name="Lelandais-Briere C."/>
            <person name="Moreau S."/>
            <person name="Carrere S."/>
            <person name="Blein T."/>
            <person name="Jardinaud M.F."/>
            <person name="Latrasse D."/>
            <person name="Zouine M."/>
            <person name="Zahm M."/>
            <person name="Kreplak J."/>
            <person name="Mayjonade B."/>
            <person name="Satge C."/>
            <person name="Perez M."/>
            <person name="Cauet S."/>
            <person name="Marande W."/>
            <person name="Chantry-Darmon C."/>
            <person name="Lopez-Roques C."/>
            <person name="Bouchez O."/>
            <person name="Berard A."/>
            <person name="Debelle F."/>
            <person name="Munos S."/>
            <person name="Bendahmane A."/>
            <person name="Berges H."/>
            <person name="Niebel A."/>
            <person name="Buitink J."/>
            <person name="Frugier F."/>
            <person name="Benhamed M."/>
            <person name="Crespi M."/>
            <person name="Gouzy J."/>
            <person name="Gamas P."/>
        </authorList>
    </citation>
    <scope>NUCLEOTIDE SEQUENCE [LARGE SCALE GENOMIC DNA]</scope>
    <source>
        <strain evidence="3">cv. Jemalong A17</strain>
    </source>
</reference>
<evidence type="ECO:0000313" key="2">
    <source>
        <dbReference type="EMBL" id="RHN80855.1"/>
    </source>
</evidence>
<feature type="domain" description="TRF2/HOY1 PH-like" evidence="1">
    <location>
        <begin position="86"/>
        <end position="203"/>
    </location>
</feature>
<evidence type="ECO:0000313" key="3">
    <source>
        <dbReference type="Proteomes" id="UP000265566"/>
    </source>
</evidence>
<organism evidence="2 3">
    <name type="scientific">Medicago truncatula</name>
    <name type="common">Barrel medic</name>
    <name type="synonym">Medicago tribuloides</name>
    <dbReference type="NCBI Taxonomy" id="3880"/>
    <lineage>
        <taxon>Eukaryota</taxon>
        <taxon>Viridiplantae</taxon>
        <taxon>Streptophyta</taxon>
        <taxon>Embryophyta</taxon>
        <taxon>Tracheophyta</taxon>
        <taxon>Spermatophyta</taxon>
        <taxon>Magnoliopsida</taxon>
        <taxon>eudicotyledons</taxon>
        <taxon>Gunneridae</taxon>
        <taxon>Pentapetalae</taxon>
        <taxon>rosids</taxon>
        <taxon>fabids</taxon>
        <taxon>Fabales</taxon>
        <taxon>Fabaceae</taxon>
        <taxon>Papilionoideae</taxon>
        <taxon>50 kb inversion clade</taxon>
        <taxon>NPAAA clade</taxon>
        <taxon>Hologalegina</taxon>
        <taxon>IRL clade</taxon>
        <taxon>Trifolieae</taxon>
        <taxon>Medicago</taxon>
    </lineage>
</organism>
<dbReference type="PANTHER" id="PTHR33494">
    <property type="entry name" value="OS02G0793800 PROTEIN"/>
    <property type="match status" value="1"/>
</dbReference>
<evidence type="ECO:0000259" key="1">
    <source>
        <dbReference type="Pfam" id="PF24818"/>
    </source>
</evidence>
<dbReference type="Proteomes" id="UP000265566">
    <property type="component" value="Chromosome 1"/>
</dbReference>
<dbReference type="Pfam" id="PF24818">
    <property type="entry name" value="PH_TRF2_HOY1"/>
    <property type="match status" value="1"/>
</dbReference>
<dbReference type="EMBL" id="PSQE01000001">
    <property type="protein sequence ID" value="RHN80855.1"/>
    <property type="molecule type" value="Genomic_DNA"/>
</dbReference>
<proteinExistence type="predicted"/>
<dbReference type="InterPro" id="IPR057939">
    <property type="entry name" value="TRF2_HOY1_PH"/>
</dbReference>
<protein>
    <recommendedName>
        <fullName evidence="1">TRF2/HOY1 PH-like domain-containing protein</fullName>
    </recommendedName>
</protein>
<dbReference type="Gramene" id="rna4830">
    <property type="protein sequence ID" value="RHN80855.1"/>
    <property type="gene ID" value="gene4830"/>
</dbReference>
<dbReference type="PANTHER" id="PTHR33494:SF5">
    <property type="entry name" value="F10A16.6 PROTEIN"/>
    <property type="match status" value="1"/>
</dbReference>
<dbReference type="AlphaFoldDB" id="A0A396JXF9"/>
<sequence length="388" mass="45001">MEHINEYDWNMTHLLSNNDDAQTTYNMDNYLKLREISQHTLPLGLKLTLTPEMLPFTEQNMNDDTKITTSFQLEEIKKVEKLKAVHFPMYMLIIGFFKIEAKYPADLVAKFYYAKRKLVWEILRDGLKEKIEIHWQNISAIRAVLEDNLPGILEIELDKVPSFFREIEPKPGKHTVWTLSQDFTHGQASKYRHYLQFPPGALDQYYAKLLQCDNRLMELSQRPFPSSHAIYFDSHLDQRTTQLNFSHYSETSLVMDQQIQQFGTLPLISNYNNPTSDESINNQMLQDPMMSTSWSQGFHYDTSLSMESVPRASCIQAQPSGPDWLKYELPSHINNMLLGGYHIPENEFNTTHMSDSASVVCPNVAQSIDASLVYHANTSTQFDWSMFT</sequence>
<name>A0A396JXF9_MEDTR</name>
<comment type="caution">
    <text evidence="2">The sequence shown here is derived from an EMBL/GenBank/DDBJ whole genome shotgun (WGS) entry which is preliminary data.</text>
</comment>
<gene>
    <name evidence="2" type="ORF">MtrunA17_Chr1g0192751</name>
</gene>